<dbReference type="SMART" id="SM01419">
    <property type="entry name" value="Thiol-ester_cl"/>
    <property type="match status" value="1"/>
</dbReference>
<dbReference type="InterPro" id="IPR011625">
    <property type="entry name" value="A2M_N_BRD"/>
</dbReference>
<evidence type="ECO:0000313" key="5">
    <source>
        <dbReference type="EMBL" id="OHX67251.1"/>
    </source>
</evidence>
<dbReference type="InterPro" id="IPR008930">
    <property type="entry name" value="Terpenoid_cyclase/PrenylTrfase"/>
</dbReference>
<dbReference type="SUPFAM" id="SSF48239">
    <property type="entry name" value="Terpenoid cyclases/Protein prenyltransferases"/>
    <property type="match status" value="1"/>
</dbReference>
<dbReference type="Pfam" id="PF17962">
    <property type="entry name" value="bMG6"/>
    <property type="match status" value="1"/>
</dbReference>
<dbReference type="SMART" id="SM01359">
    <property type="entry name" value="A2M_N_2"/>
    <property type="match status" value="1"/>
</dbReference>
<reference evidence="5 6" key="1">
    <citation type="journal article" date="2012" name="Int. J. Syst. Evol. Microbiol.">
        <title>Flammeovirga pacifica sp. nov., isolated from deep-sea sediment.</title>
        <authorList>
            <person name="Xu H."/>
            <person name="Fu Y."/>
            <person name="Yang N."/>
            <person name="Ding Z."/>
            <person name="Lai Q."/>
            <person name="Zeng R."/>
        </authorList>
    </citation>
    <scope>NUCLEOTIDE SEQUENCE [LARGE SCALE GENOMIC DNA]</scope>
    <source>
        <strain evidence="6">DSM 24597 / LMG 26175 / WPAGA1</strain>
    </source>
</reference>
<evidence type="ECO:0000256" key="2">
    <source>
        <dbReference type="ARBA" id="ARBA00022729"/>
    </source>
</evidence>
<dbReference type="Pfam" id="PF17972">
    <property type="entry name" value="bMG5"/>
    <property type="match status" value="1"/>
</dbReference>
<dbReference type="InterPro" id="IPR001599">
    <property type="entry name" value="Macroglobln_a2"/>
</dbReference>
<dbReference type="PROSITE" id="PS51257">
    <property type="entry name" value="PROKAR_LIPOPROTEIN"/>
    <property type="match status" value="1"/>
</dbReference>
<organism evidence="5 6">
    <name type="scientific">Flammeovirga pacifica</name>
    <dbReference type="NCBI Taxonomy" id="915059"/>
    <lineage>
        <taxon>Bacteria</taxon>
        <taxon>Pseudomonadati</taxon>
        <taxon>Bacteroidota</taxon>
        <taxon>Cytophagia</taxon>
        <taxon>Cytophagales</taxon>
        <taxon>Flammeovirgaceae</taxon>
        <taxon>Flammeovirga</taxon>
    </lineage>
</organism>
<dbReference type="InterPro" id="IPR041462">
    <property type="entry name" value="Bact_A2M_MG6"/>
</dbReference>
<feature type="domain" description="Alpha-2-macroglobulin bait region" evidence="3">
    <location>
        <begin position="922"/>
        <end position="1063"/>
    </location>
</feature>
<dbReference type="Proteomes" id="UP000179797">
    <property type="component" value="Unassembled WGS sequence"/>
</dbReference>
<dbReference type="PANTHER" id="PTHR40094:SF1">
    <property type="entry name" value="UBIQUITIN DOMAIN-CONTAINING PROTEIN"/>
    <property type="match status" value="1"/>
</dbReference>
<comment type="caution">
    <text evidence="5">The sequence shown here is derived from an EMBL/GenBank/DDBJ whole genome shotgun (WGS) entry which is preliminary data.</text>
</comment>
<dbReference type="Gene3D" id="2.60.40.3710">
    <property type="match status" value="1"/>
</dbReference>
<evidence type="ECO:0000256" key="1">
    <source>
        <dbReference type="ARBA" id="ARBA00010556"/>
    </source>
</evidence>
<dbReference type="Pfam" id="PF00207">
    <property type="entry name" value="A2M"/>
    <property type="match status" value="1"/>
</dbReference>
<dbReference type="Pfam" id="PF17973">
    <property type="entry name" value="bMG10"/>
    <property type="match status" value="1"/>
</dbReference>
<dbReference type="Pfam" id="PF11974">
    <property type="entry name" value="bMG3"/>
    <property type="match status" value="1"/>
</dbReference>
<dbReference type="CDD" id="cd02891">
    <property type="entry name" value="A2M_like"/>
    <property type="match status" value="1"/>
</dbReference>
<dbReference type="SMART" id="SM01360">
    <property type="entry name" value="A2M"/>
    <property type="match status" value="1"/>
</dbReference>
<dbReference type="InterPro" id="IPR021868">
    <property type="entry name" value="Alpha_2_Macroglob_MG3"/>
</dbReference>
<dbReference type="PANTHER" id="PTHR40094">
    <property type="entry name" value="ALPHA-2-MACROGLOBULIN HOMOLOG"/>
    <property type="match status" value="1"/>
</dbReference>
<dbReference type="STRING" id="915059.NH26_13310"/>
<dbReference type="InterPro" id="IPR041203">
    <property type="entry name" value="Bact_A2M_MG5"/>
</dbReference>
<dbReference type="InterPro" id="IPR047565">
    <property type="entry name" value="Alpha-macroglob_thiol-ester_cl"/>
</dbReference>
<dbReference type="Pfam" id="PF07703">
    <property type="entry name" value="A2M_BRD"/>
    <property type="match status" value="1"/>
</dbReference>
<name>A0A1S1Z1Y2_FLAPC</name>
<keyword evidence="2" id="KW-0732">Signal</keyword>
<proteinExistence type="inferred from homology"/>
<dbReference type="Gene3D" id="1.50.10.20">
    <property type="match status" value="1"/>
</dbReference>
<protein>
    <recommendedName>
        <fullName evidence="7">Alpha-2-macroglobulin</fullName>
    </recommendedName>
</protein>
<dbReference type="InterPro" id="IPR051802">
    <property type="entry name" value="YfhM-like"/>
</dbReference>
<dbReference type="Pfam" id="PF01835">
    <property type="entry name" value="MG2"/>
    <property type="match status" value="1"/>
</dbReference>
<dbReference type="Gene3D" id="2.60.40.1930">
    <property type="match status" value="1"/>
</dbReference>
<comment type="similarity">
    <text evidence="1">Belongs to the protease inhibitor I39 (alpha-2-macroglobulin) family. Bacterial alpha-2-macroglobulin subfamily.</text>
</comment>
<evidence type="ECO:0000259" key="3">
    <source>
        <dbReference type="SMART" id="SM01359"/>
    </source>
</evidence>
<dbReference type="GO" id="GO:0004866">
    <property type="term" value="F:endopeptidase inhibitor activity"/>
    <property type="evidence" value="ECO:0007669"/>
    <property type="project" value="InterPro"/>
</dbReference>
<gene>
    <name evidence="5" type="ORF">NH26_13310</name>
</gene>
<keyword evidence="6" id="KW-1185">Reference proteome</keyword>
<dbReference type="InterPro" id="IPR041246">
    <property type="entry name" value="Bact_MG10"/>
</dbReference>
<dbReference type="EMBL" id="JRYR02000001">
    <property type="protein sequence ID" value="OHX67251.1"/>
    <property type="molecule type" value="Genomic_DNA"/>
</dbReference>
<dbReference type="InterPro" id="IPR002890">
    <property type="entry name" value="MG2"/>
</dbReference>
<evidence type="ECO:0000313" key="6">
    <source>
        <dbReference type="Proteomes" id="UP000179797"/>
    </source>
</evidence>
<evidence type="ECO:0000259" key="4">
    <source>
        <dbReference type="SMART" id="SM01360"/>
    </source>
</evidence>
<evidence type="ECO:0008006" key="7">
    <source>
        <dbReference type="Google" id="ProtNLM"/>
    </source>
</evidence>
<dbReference type="OrthoDB" id="9767116at2"/>
<feature type="domain" description="Alpha-2-macroglobulin" evidence="4">
    <location>
        <begin position="1125"/>
        <end position="1213"/>
    </location>
</feature>
<dbReference type="RefSeq" id="WP_052432144.1">
    <property type="nucleotide sequence ID" value="NZ_JRYR02000001.1"/>
</dbReference>
<sequence>MKKLTFLIIFTFLSFLISCDTTSNSDSSKNVGFRNFLDEISLKQNISFTFRESILEDKTNEWLDQQMGYYQITPEVKGQYKWTARNTLVFSPEQGFEPSTSYSLTLSKEALAKEGIHLNNDELKYSFATPKLKIEESLGRWTNRLQGKPIPTLILNFNFMIDPESVHQQLTVKSKEGKKIETELLTSGKSNEVQFKLKGVSPETKNQPLHIEIKKGVGITKNIKTDYELASSSFIPQVDELKINNVDTNIDGDEMSIIIKTNQELVVENIKSNILILPRVSFEVEKLNEGIQLKGNFKLGYNYTVTLKKGIKGIFNTSLKEQVKRTVVFGEVDPVISFVDKKSLYMSPKSEKAIDLKIVNVRNVDIDVYKIYKNNLYSYFDDNNLYSESSYSYYGPKFRKLGDKVFSNHNVSVSGMKSSGHIKSLSLDFLDESKFKGVYVVEVRSSSKRYLLARKMISISDIGLIAKKGKNSLLIYANSIADASPLSNVKVTLVSQNNQEVYSLSTDGKGVANFKDLDKNVKGFDIEMLYADQGEDFNYMSFMQSRISTSRYDVGGRYSNTSNLMAFLYGDRNLYRPGEILYYKTIVRTDNWEVVKQPINVNIYLPDGNLLKSERAQLNDEGSFEGNVQLMDASVTGSYSIEVATGNNIILSSKKISVEEFMPDRIKVNATLNKQTYEVSEKLNTSSTVLNMFGPPAANRNYEVDLSLSRINMVAKDFNDYKFNIEGKISLHLDDHLRTGKTDAEGKFSESFDLPKYLKNSGLLKAKVYTTAFDETGRPVRRLNKANVSTQPYYIGIKYGEHYVKTRSNIDVPLVAIDANQKKVNNAEVEVKLYRYEWHSAMERSYNNRYRYVSRYKEILVESKKMKLGSNSKYTFFPKVSGEYELKVSIPGASTYTSMNYYAYGWGDVSSTAFEVDKEGRVIIEPENDSYVVGEKAKIVFKTPFAGKLLVTIEKDEVISHQVIETNNRMASLEIPIKEEHLPNIFVTATLIKGAKDNELPLTVAHGFKSIKVNSIERDLQLEIKATEVSRSRTRQTVEVQTQQKEKDVEITVAVVDEGILQIKNYKTPDPLGYFYQNRALQVSTFDLYPKVMQFKKQANSFGSDMANLGARANPMVNNRVKLLSYWSGTLKTDHQGKVKYTFDIPEFSGELRVMAVASKGNAFGSADKAMKVRDPLVMSTALPRFLSPSDENDASITLTNTTEKPLTVTTNIKIEGALEVDKTQFSSVSIPANSEKQLTFKLKAQNTVGEGKVTVTAKAQNEEFISSTNINVRPSTGLLKSDGNGIIKGGQSVKVDLKEDYIKESISGKLMLSKSPLVGFSKDLSYLIRYPYGCVEQTTSAVFPQLYLGELADKFNKADNKGTRDYNINEAIRKLQSMQMYSGGLSYWQGGTYVSEYGSVYAAHFLIEAKKQGYDVDGNVLGKLLSYVGKLGAKKGKKPYYYYTNGSRTRTTVFDKTSIYALYVLAESGSRDIASMNYFKKYKADLDISSQYLLASAFLRVGDQKTYRLLLPKAFENTNPEKEFGGSFSSYIRDLALALNSMIENDPQNSQIGTLTKELSEAMKGEKYMSTQERAFGLLALGKVLKKAANQSVSAKVVVNGKTIKSTMGDDLIITSNNVVGQEVNIQTEGSGEMYYFWELEGINNSGNYVEEDKGLMVRRNYYSRSGTQLFSNSFKQNDLIVVEVTLKSAKSDIENVVVTDMLPAGFEIENPRLGDIPGLKWTKNKSAYPEHVDFRDDRVNFFVKATANEKKFYYVVRAVSKGTFKQGPVSADAMYNAAYHSYHGAKTIRVD</sequence>
<accession>A0A1S1Z1Y2</accession>